<sequence length="48" mass="5688">MKHLSDELLIHAYKKALVMDLDGDFISLLEEELERRKLWHRVGHSAEN</sequence>
<dbReference type="InterPro" id="IPR036916">
    <property type="entry name" value="Sda_sf"/>
</dbReference>
<keyword evidence="1" id="KW-0649">Protein kinase inhibitor</keyword>
<evidence type="ECO:0000313" key="2">
    <source>
        <dbReference type="Proteomes" id="UP001595387"/>
    </source>
</evidence>
<dbReference type="Proteomes" id="UP001595387">
    <property type="component" value="Unassembled WGS sequence"/>
</dbReference>
<dbReference type="SUPFAM" id="SSF100985">
    <property type="entry name" value="Sporulation inhibitor Sda"/>
    <property type="match status" value="1"/>
</dbReference>
<dbReference type="Gene3D" id="1.10.287.1100">
    <property type="entry name" value="Sporulation inhibitor A"/>
    <property type="match status" value="1"/>
</dbReference>
<reference evidence="2" key="1">
    <citation type="journal article" date="2019" name="Int. J. Syst. Evol. Microbiol.">
        <title>The Global Catalogue of Microorganisms (GCM) 10K type strain sequencing project: providing services to taxonomists for standard genome sequencing and annotation.</title>
        <authorList>
            <consortium name="The Broad Institute Genomics Platform"/>
            <consortium name="The Broad Institute Genome Sequencing Center for Infectious Disease"/>
            <person name="Wu L."/>
            <person name="Ma J."/>
        </authorList>
    </citation>
    <scope>NUCLEOTIDE SEQUENCE [LARGE SCALE GENOMIC DNA]</scope>
    <source>
        <strain evidence="2">KCTC 13193</strain>
    </source>
</reference>
<gene>
    <name evidence="1" type="ORF">ACFODW_04380</name>
</gene>
<accession>A0ABV7A3W4</accession>
<evidence type="ECO:0000313" key="1">
    <source>
        <dbReference type="EMBL" id="MFC2947588.1"/>
    </source>
</evidence>
<dbReference type="RefSeq" id="WP_390303523.1">
    <property type="nucleotide sequence ID" value="NZ_JBHRRZ010000008.1"/>
</dbReference>
<dbReference type="EMBL" id="JBHRRZ010000008">
    <property type="protein sequence ID" value="MFC2947588.1"/>
    <property type="molecule type" value="Genomic_DNA"/>
</dbReference>
<comment type="caution">
    <text evidence="1">The sequence shown here is derived from an EMBL/GenBank/DDBJ whole genome shotgun (WGS) entry which is preliminary data.</text>
</comment>
<name>A0ABV7A3W4_9BACI</name>
<keyword evidence="2" id="KW-1185">Reference proteome</keyword>
<organism evidence="1 2">
    <name type="scientific">Virgibacillus sediminis</name>
    <dbReference type="NCBI Taxonomy" id="202260"/>
    <lineage>
        <taxon>Bacteria</taxon>
        <taxon>Bacillati</taxon>
        <taxon>Bacillota</taxon>
        <taxon>Bacilli</taxon>
        <taxon>Bacillales</taxon>
        <taxon>Bacillaceae</taxon>
        <taxon>Virgibacillus</taxon>
    </lineage>
</organism>
<proteinExistence type="predicted"/>
<dbReference type="InterPro" id="IPR015064">
    <property type="entry name" value="Sda"/>
</dbReference>
<protein>
    <submittedName>
        <fullName evidence="1">Sporulation histidine kinase inhibitor Sda</fullName>
    </submittedName>
</protein>
<dbReference type="Pfam" id="PF08970">
    <property type="entry name" value="Sda"/>
    <property type="match status" value="1"/>
</dbReference>
<dbReference type="GO" id="GO:0004860">
    <property type="term" value="F:protein kinase inhibitor activity"/>
    <property type="evidence" value="ECO:0007669"/>
    <property type="project" value="UniProtKB-KW"/>
</dbReference>